<evidence type="ECO:0000256" key="10">
    <source>
        <dbReference type="ARBA" id="ARBA00022989"/>
    </source>
</evidence>
<dbReference type="OrthoDB" id="9785031at2"/>
<evidence type="ECO:0000256" key="14">
    <source>
        <dbReference type="ARBA" id="ARBA00023264"/>
    </source>
</evidence>
<evidence type="ECO:0000256" key="7">
    <source>
        <dbReference type="ARBA" id="ARBA00022516"/>
    </source>
</evidence>
<evidence type="ECO:0000256" key="3">
    <source>
        <dbReference type="ARBA" id="ARBA00005042"/>
    </source>
</evidence>
<dbReference type="PANTHER" id="PTHR14269">
    <property type="entry name" value="CDP-DIACYLGLYCEROL--GLYCEROL-3-PHOSPHATE 3-PHOSPHATIDYLTRANSFERASE-RELATED"/>
    <property type="match status" value="1"/>
</dbReference>
<evidence type="ECO:0000256" key="2">
    <source>
        <dbReference type="ARBA" id="ARBA00004141"/>
    </source>
</evidence>
<evidence type="ECO:0000256" key="12">
    <source>
        <dbReference type="ARBA" id="ARBA00023136"/>
    </source>
</evidence>
<accession>A0A1T4NIH1</accession>
<evidence type="ECO:0000256" key="8">
    <source>
        <dbReference type="ARBA" id="ARBA00022679"/>
    </source>
</evidence>
<dbReference type="GO" id="GO:0016020">
    <property type="term" value="C:membrane"/>
    <property type="evidence" value="ECO:0007669"/>
    <property type="project" value="UniProtKB-SubCell"/>
</dbReference>
<comment type="pathway">
    <text evidence="3">Phospholipid metabolism; phosphatidylglycerol biosynthesis; phosphatidylglycerol from CDP-diacylglycerol: step 1/2.</text>
</comment>
<evidence type="ECO:0000313" key="19">
    <source>
        <dbReference type="EMBL" id="SJZ78837.1"/>
    </source>
</evidence>
<evidence type="ECO:0000256" key="9">
    <source>
        <dbReference type="ARBA" id="ARBA00022692"/>
    </source>
</evidence>
<name>A0A1T4NIH1_9FIRM</name>
<dbReference type="GO" id="GO:0008444">
    <property type="term" value="F:CDP-diacylglycerol-glycerol-3-phosphate 3-phosphatidyltransferase activity"/>
    <property type="evidence" value="ECO:0007669"/>
    <property type="project" value="UniProtKB-UniRule"/>
</dbReference>
<dbReference type="GO" id="GO:0006655">
    <property type="term" value="P:phosphatidylglycerol biosynthetic process"/>
    <property type="evidence" value="ECO:0007669"/>
    <property type="project" value="UniProtKB-UniPathway"/>
</dbReference>
<dbReference type="Gene3D" id="1.20.120.1760">
    <property type="match status" value="1"/>
</dbReference>
<feature type="transmembrane region" description="Helical" evidence="18">
    <location>
        <begin position="41"/>
        <end position="63"/>
    </location>
</feature>
<evidence type="ECO:0000256" key="13">
    <source>
        <dbReference type="ARBA" id="ARBA00023209"/>
    </source>
</evidence>
<evidence type="ECO:0000256" key="18">
    <source>
        <dbReference type="SAM" id="Phobius"/>
    </source>
</evidence>
<evidence type="ECO:0000256" key="15">
    <source>
        <dbReference type="ARBA" id="ARBA00048586"/>
    </source>
</evidence>
<dbReference type="Pfam" id="PF01066">
    <property type="entry name" value="CDP-OH_P_transf"/>
    <property type="match status" value="1"/>
</dbReference>
<protein>
    <recommendedName>
        <fullName evidence="6 16">CDP-diacylglycerol--glycerol-3-phosphate 3-phosphatidyltransferase</fullName>
        <ecNumber evidence="5 16">2.7.8.5</ecNumber>
    </recommendedName>
</protein>
<keyword evidence="12 18" id="KW-0472">Membrane</keyword>
<evidence type="ECO:0000256" key="1">
    <source>
        <dbReference type="ARBA" id="ARBA00003973"/>
    </source>
</evidence>
<feature type="transmembrane region" description="Helical" evidence="18">
    <location>
        <begin position="169"/>
        <end position="187"/>
    </location>
</feature>
<comment type="similarity">
    <text evidence="4 17">Belongs to the CDP-alcohol phosphatidyltransferase class-I family.</text>
</comment>
<keyword evidence="13" id="KW-0594">Phospholipid biosynthesis</keyword>
<evidence type="ECO:0000256" key="16">
    <source>
        <dbReference type="NCBIfam" id="TIGR00560"/>
    </source>
</evidence>
<dbReference type="InterPro" id="IPR000462">
    <property type="entry name" value="CDP-OH_P_trans"/>
</dbReference>
<dbReference type="PANTHER" id="PTHR14269:SF62">
    <property type="entry name" value="CDP-DIACYLGLYCEROL--GLYCEROL-3-PHOSPHATE 3-PHOSPHATIDYLTRANSFERASE 1, CHLOROPLASTIC"/>
    <property type="match status" value="1"/>
</dbReference>
<keyword evidence="8 17" id="KW-0808">Transferase</keyword>
<evidence type="ECO:0000256" key="6">
    <source>
        <dbReference type="ARBA" id="ARBA00014944"/>
    </source>
</evidence>
<evidence type="ECO:0000313" key="20">
    <source>
        <dbReference type="Proteomes" id="UP000243297"/>
    </source>
</evidence>
<feature type="transmembrane region" description="Helical" evidence="18">
    <location>
        <begin position="88"/>
        <end position="113"/>
    </location>
</feature>
<reference evidence="20" key="1">
    <citation type="submission" date="2017-02" db="EMBL/GenBank/DDBJ databases">
        <authorList>
            <person name="Varghese N."/>
            <person name="Submissions S."/>
        </authorList>
    </citation>
    <scope>NUCLEOTIDE SEQUENCE [LARGE SCALE GENOMIC DNA]</scope>
    <source>
        <strain evidence="20">ATCC 25662</strain>
    </source>
</reference>
<dbReference type="AlphaFoldDB" id="A0A1T4NIH1"/>
<dbReference type="PIRSF" id="PIRSF000847">
    <property type="entry name" value="Phos_ph_gly_syn"/>
    <property type="match status" value="1"/>
</dbReference>
<evidence type="ECO:0000256" key="17">
    <source>
        <dbReference type="RuleBase" id="RU003750"/>
    </source>
</evidence>
<dbReference type="NCBIfam" id="TIGR00560">
    <property type="entry name" value="pgsA"/>
    <property type="match status" value="1"/>
</dbReference>
<dbReference type="PROSITE" id="PS00379">
    <property type="entry name" value="CDP_ALCOHOL_P_TRANSF"/>
    <property type="match status" value="1"/>
</dbReference>
<keyword evidence="20" id="KW-1185">Reference proteome</keyword>
<keyword evidence="9 18" id="KW-0812">Transmembrane</keyword>
<keyword evidence="7" id="KW-0444">Lipid biosynthesis</keyword>
<dbReference type="Proteomes" id="UP000243297">
    <property type="component" value="Unassembled WGS sequence"/>
</dbReference>
<dbReference type="UniPathway" id="UPA00084">
    <property type="reaction ID" value="UER00503"/>
</dbReference>
<dbReference type="InterPro" id="IPR043130">
    <property type="entry name" value="CDP-OH_PTrfase_TM_dom"/>
</dbReference>
<organism evidence="19 20">
    <name type="scientific">Anaerorhabdus furcosa</name>
    <dbReference type="NCBI Taxonomy" id="118967"/>
    <lineage>
        <taxon>Bacteria</taxon>
        <taxon>Bacillati</taxon>
        <taxon>Bacillota</taxon>
        <taxon>Erysipelotrichia</taxon>
        <taxon>Erysipelotrichales</taxon>
        <taxon>Erysipelotrichaceae</taxon>
        <taxon>Anaerorhabdus</taxon>
    </lineage>
</organism>
<dbReference type="InterPro" id="IPR004570">
    <property type="entry name" value="Phosphatidylglycerol_P_synth"/>
</dbReference>
<comment type="catalytic activity">
    <reaction evidence="15">
        <text>a CDP-1,2-diacyl-sn-glycerol + sn-glycerol 3-phosphate = a 1,2-diacyl-sn-glycero-3-phospho-(1'-sn-glycero-3'-phosphate) + CMP + H(+)</text>
        <dbReference type="Rhea" id="RHEA:12593"/>
        <dbReference type="ChEBI" id="CHEBI:15378"/>
        <dbReference type="ChEBI" id="CHEBI:57597"/>
        <dbReference type="ChEBI" id="CHEBI:58332"/>
        <dbReference type="ChEBI" id="CHEBI:60110"/>
        <dbReference type="ChEBI" id="CHEBI:60377"/>
        <dbReference type="EC" id="2.7.8.5"/>
    </reaction>
</comment>
<gene>
    <name evidence="19" type="ORF">SAMN02745191_1642</name>
</gene>
<dbReference type="EMBL" id="FUWY01000004">
    <property type="protein sequence ID" value="SJZ78837.1"/>
    <property type="molecule type" value="Genomic_DNA"/>
</dbReference>
<comment type="function">
    <text evidence="1">This protein catalyzes the committed step to the synthesis of the acidic phospholipids.</text>
</comment>
<dbReference type="EC" id="2.7.8.5" evidence="5 16"/>
<proteinExistence type="inferred from homology"/>
<comment type="subcellular location">
    <subcellularLocation>
        <location evidence="2">Membrane</location>
        <topology evidence="2">Multi-pass membrane protein</topology>
    </subcellularLocation>
</comment>
<keyword evidence="11" id="KW-0443">Lipid metabolism</keyword>
<evidence type="ECO:0000256" key="4">
    <source>
        <dbReference type="ARBA" id="ARBA00010441"/>
    </source>
</evidence>
<dbReference type="InterPro" id="IPR050324">
    <property type="entry name" value="CDP-alcohol_PTase-I"/>
</dbReference>
<dbReference type="STRING" id="118967.SAMN02745191_1642"/>
<feature type="transmembrane region" description="Helical" evidence="18">
    <location>
        <begin position="12"/>
        <end position="29"/>
    </location>
</feature>
<dbReference type="RefSeq" id="WP_078712035.1">
    <property type="nucleotide sequence ID" value="NZ_FUWY01000004.1"/>
</dbReference>
<sequence>MNLPNRLTVIRILLIPIIVLIWIFPYAQFNIVLPTFYVGQVSISLVNIICLVIFAAASFTDYLDGAIARKRNLVTTFGKFADPIADKLLVTTMFILFAAQGIIPVIPVLIMVIRDTIVDGCRMIASQNGVVVAAGYLGKVKTVLQMVSIILILLNNIPFEMYRLPISDFVLWFAAFVSLASGVSYFNQMKEYIFESK</sequence>
<evidence type="ECO:0000256" key="11">
    <source>
        <dbReference type="ARBA" id="ARBA00023098"/>
    </source>
</evidence>
<feature type="transmembrane region" description="Helical" evidence="18">
    <location>
        <begin position="133"/>
        <end position="157"/>
    </location>
</feature>
<evidence type="ECO:0000256" key="5">
    <source>
        <dbReference type="ARBA" id="ARBA00013170"/>
    </source>
</evidence>
<keyword evidence="10 18" id="KW-1133">Transmembrane helix</keyword>
<keyword evidence="14" id="KW-1208">Phospholipid metabolism</keyword>
<dbReference type="InterPro" id="IPR048254">
    <property type="entry name" value="CDP_ALCOHOL_P_TRANSF_CS"/>
</dbReference>